<dbReference type="OrthoDB" id="367883at2"/>
<evidence type="ECO:0000256" key="3">
    <source>
        <dbReference type="ARBA" id="ARBA00022448"/>
    </source>
</evidence>
<keyword evidence="6" id="KW-0472">Membrane</keyword>
<evidence type="ECO:0000256" key="4">
    <source>
        <dbReference type="ARBA" id="ARBA00022452"/>
    </source>
</evidence>
<keyword evidence="8" id="KW-0175">Coiled coil</keyword>
<dbReference type="GO" id="GO:0009279">
    <property type="term" value="C:cell outer membrane"/>
    <property type="evidence" value="ECO:0007669"/>
    <property type="project" value="UniProtKB-SubCell"/>
</dbReference>
<keyword evidence="11" id="KW-1185">Reference proteome</keyword>
<sequence length="468" mass="53692">MSRIFMRLIVVLCITLVCHRAMYAQDSLPVVHRFSLQDCISYAIAHELNLQSTKIDAQITAAKEKEVTGLALPRVTASGQFQDYLKLPTTLFPDFFSPAVYAILKKENLIPQDKPIPQAGLTPVQFGTQYNLNASVTASQTLFDPSVFVALQARQTILELAHKNTQRTERDLKVTVSKAYYNVWIARKQLQVVQDNIARLEKLLHDTRVMYQNGFAEKLDVDRLQVQINNLMAQQTEMQNMVTLSDQLLKFQMGMPLQDSLQLTDSLSFDDVKTDLLQEEDVDLHQRIDYQALQTQLRVNQYDLKRYQLAWLPNLSANASYGINAARTSFNFFDHDQPWFKTFYVGMNLSVPLFEGLQKKYRIDQAKLNVQKTQLQLQLLDQSMQLEWQQAKTNLSNYLLNVNSQEKNMQLAQEVYEQTIKKYEAGVGSTIEINNAEGDLQQAQLNYYTALYNAMLAKIDYLKAVGKL</sequence>
<evidence type="ECO:0000256" key="8">
    <source>
        <dbReference type="SAM" id="Coils"/>
    </source>
</evidence>
<dbReference type="GO" id="GO:1990281">
    <property type="term" value="C:efflux pump complex"/>
    <property type="evidence" value="ECO:0007669"/>
    <property type="project" value="TreeGrafter"/>
</dbReference>
<evidence type="ECO:0000313" key="11">
    <source>
        <dbReference type="Proteomes" id="UP000199537"/>
    </source>
</evidence>
<comment type="subcellular location">
    <subcellularLocation>
        <location evidence="1">Cell outer membrane</location>
    </subcellularLocation>
</comment>
<dbReference type="SUPFAM" id="SSF56954">
    <property type="entry name" value="Outer membrane efflux proteins (OEP)"/>
    <property type="match status" value="1"/>
</dbReference>
<dbReference type="RefSeq" id="WP_092458973.1">
    <property type="nucleotide sequence ID" value="NZ_FPCJ01000001.1"/>
</dbReference>
<gene>
    <name evidence="10" type="ORF">SAMN05660895_1229</name>
</gene>
<dbReference type="InterPro" id="IPR003423">
    <property type="entry name" value="OMP_efflux"/>
</dbReference>
<evidence type="ECO:0000256" key="9">
    <source>
        <dbReference type="SAM" id="SignalP"/>
    </source>
</evidence>
<evidence type="ECO:0000256" key="5">
    <source>
        <dbReference type="ARBA" id="ARBA00022692"/>
    </source>
</evidence>
<dbReference type="PANTHER" id="PTHR30026:SF20">
    <property type="entry name" value="OUTER MEMBRANE PROTEIN TOLC"/>
    <property type="match status" value="1"/>
</dbReference>
<comment type="similarity">
    <text evidence="2">Belongs to the outer membrane factor (OMF) (TC 1.B.17) family.</text>
</comment>
<keyword evidence="5" id="KW-0812">Transmembrane</keyword>
<evidence type="ECO:0000313" key="10">
    <source>
        <dbReference type="EMBL" id="SFV32010.1"/>
    </source>
</evidence>
<feature type="signal peptide" evidence="9">
    <location>
        <begin position="1"/>
        <end position="23"/>
    </location>
</feature>
<reference evidence="11" key="1">
    <citation type="submission" date="2016-10" db="EMBL/GenBank/DDBJ databases">
        <authorList>
            <person name="Varghese N."/>
            <person name="Submissions S."/>
        </authorList>
    </citation>
    <scope>NUCLEOTIDE SEQUENCE [LARGE SCALE GENOMIC DNA]</scope>
    <source>
        <strain evidence="11">DSM 14807</strain>
    </source>
</reference>
<evidence type="ECO:0000256" key="1">
    <source>
        <dbReference type="ARBA" id="ARBA00004442"/>
    </source>
</evidence>
<dbReference type="Proteomes" id="UP000199537">
    <property type="component" value="Unassembled WGS sequence"/>
</dbReference>
<keyword evidence="9" id="KW-0732">Signal</keyword>
<proteinExistence type="inferred from homology"/>
<name>A0A1I7NBG0_9BACT</name>
<evidence type="ECO:0000256" key="6">
    <source>
        <dbReference type="ARBA" id="ARBA00023136"/>
    </source>
</evidence>
<accession>A0A1I7NBG0</accession>
<organism evidence="10 11">
    <name type="scientific">Thermoflavifilum thermophilum</name>
    <dbReference type="NCBI Taxonomy" id="1393122"/>
    <lineage>
        <taxon>Bacteria</taxon>
        <taxon>Pseudomonadati</taxon>
        <taxon>Bacteroidota</taxon>
        <taxon>Chitinophagia</taxon>
        <taxon>Chitinophagales</taxon>
        <taxon>Chitinophagaceae</taxon>
        <taxon>Thermoflavifilum</taxon>
    </lineage>
</organism>
<dbReference type="PANTHER" id="PTHR30026">
    <property type="entry name" value="OUTER MEMBRANE PROTEIN TOLC"/>
    <property type="match status" value="1"/>
</dbReference>
<keyword evidence="7" id="KW-0998">Cell outer membrane</keyword>
<feature type="chain" id="PRO_5011522364" evidence="9">
    <location>
        <begin position="24"/>
        <end position="468"/>
    </location>
</feature>
<keyword evidence="3" id="KW-0813">Transport</keyword>
<dbReference type="STRING" id="1393122.SAMN05660895_1229"/>
<dbReference type="GO" id="GO:0015562">
    <property type="term" value="F:efflux transmembrane transporter activity"/>
    <property type="evidence" value="ECO:0007669"/>
    <property type="project" value="InterPro"/>
</dbReference>
<dbReference type="AlphaFoldDB" id="A0A1I7NBG0"/>
<protein>
    <submittedName>
        <fullName evidence="10">Outer membrane protein TolC</fullName>
    </submittedName>
</protein>
<evidence type="ECO:0000256" key="7">
    <source>
        <dbReference type="ARBA" id="ARBA00023237"/>
    </source>
</evidence>
<dbReference type="Gene3D" id="1.20.1600.10">
    <property type="entry name" value="Outer membrane efflux proteins (OEP)"/>
    <property type="match status" value="1"/>
</dbReference>
<evidence type="ECO:0000256" key="2">
    <source>
        <dbReference type="ARBA" id="ARBA00007613"/>
    </source>
</evidence>
<dbReference type="Pfam" id="PF02321">
    <property type="entry name" value="OEP"/>
    <property type="match status" value="2"/>
</dbReference>
<feature type="coiled-coil region" evidence="8">
    <location>
        <begin position="363"/>
        <end position="422"/>
    </location>
</feature>
<keyword evidence="4" id="KW-1134">Transmembrane beta strand</keyword>
<dbReference type="EMBL" id="FPCJ01000001">
    <property type="protein sequence ID" value="SFV32010.1"/>
    <property type="molecule type" value="Genomic_DNA"/>
</dbReference>
<dbReference type="InterPro" id="IPR051906">
    <property type="entry name" value="TolC-like"/>
</dbReference>
<dbReference type="GO" id="GO:0015288">
    <property type="term" value="F:porin activity"/>
    <property type="evidence" value="ECO:0007669"/>
    <property type="project" value="TreeGrafter"/>
</dbReference>